<dbReference type="RefSeq" id="WP_229834099.1">
    <property type="nucleotide sequence ID" value="NZ_BMPI01000003.1"/>
</dbReference>
<dbReference type="PANTHER" id="PTHR43464:SF19">
    <property type="entry name" value="UBIQUINONE BIOSYNTHESIS O-METHYLTRANSFERASE, MITOCHONDRIAL"/>
    <property type="match status" value="1"/>
</dbReference>
<feature type="compositionally biased region" description="Low complexity" evidence="4">
    <location>
        <begin position="208"/>
        <end position="220"/>
    </location>
</feature>
<dbReference type="EMBL" id="BMPI01000003">
    <property type="protein sequence ID" value="GGM09021.1"/>
    <property type="molecule type" value="Genomic_DNA"/>
</dbReference>
<dbReference type="PANTHER" id="PTHR43464">
    <property type="entry name" value="METHYLTRANSFERASE"/>
    <property type="match status" value="1"/>
</dbReference>
<dbReference type="GO" id="GO:0032259">
    <property type="term" value="P:methylation"/>
    <property type="evidence" value="ECO:0007669"/>
    <property type="project" value="UniProtKB-KW"/>
</dbReference>
<evidence type="ECO:0000313" key="7">
    <source>
        <dbReference type="Proteomes" id="UP000642070"/>
    </source>
</evidence>
<evidence type="ECO:0000256" key="2">
    <source>
        <dbReference type="ARBA" id="ARBA00022679"/>
    </source>
</evidence>
<dbReference type="CDD" id="cd02440">
    <property type="entry name" value="AdoMet_MTases"/>
    <property type="match status" value="1"/>
</dbReference>
<dbReference type="Proteomes" id="UP000642070">
    <property type="component" value="Unassembled WGS sequence"/>
</dbReference>
<protein>
    <recommendedName>
        <fullName evidence="5">Methyltransferase domain-containing protein</fullName>
    </recommendedName>
</protein>
<dbReference type="SUPFAM" id="SSF53335">
    <property type="entry name" value="S-adenosyl-L-methionine-dependent methyltransferases"/>
    <property type="match status" value="1"/>
</dbReference>
<comment type="caution">
    <text evidence="6">The sequence shown here is derived from an EMBL/GenBank/DDBJ whole genome shotgun (WGS) entry which is preliminary data.</text>
</comment>
<evidence type="ECO:0000256" key="3">
    <source>
        <dbReference type="ARBA" id="ARBA00022691"/>
    </source>
</evidence>
<evidence type="ECO:0000313" key="6">
    <source>
        <dbReference type="EMBL" id="GGM09021.1"/>
    </source>
</evidence>
<keyword evidence="7" id="KW-1185">Reference proteome</keyword>
<accession>A0A917T4E9</accession>
<organism evidence="6 7">
    <name type="scientific">Dactylosporangium sucinum</name>
    <dbReference type="NCBI Taxonomy" id="1424081"/>
    <lineage>
        <taxon>Bacteria</taxon>
        <taxon>Bacillati</taxon>
        <taxon>Actinomycetota</taxon>
        <taxon>Actinomycetes</taxon>
        <taxon>Micromonosporales</taxon>
        <taxon>Micromonosporaceae</taxon>
        <taxon>Dactylosporangium</taxon>
    </lineage>
</organism>
<dbReference type="GO" id="GO:0008168">
    <property type="term" value="F:methyltransferase activity"/>
    <property type="evidence" value="ECO:0007669"/>
    <property type="project" value="UniProtKB-KW"/>
</dbReference>
<keyword evidence="1" id="KW-0489">Methyltransferase</keyword>
<dbReference type="Pfam" id="PF13649">
    <property type="entry name" value="Methyltransf_25"/>
    <property type="match status" value="1"/>
</dbReference>
<gene>
    <name evidence="6" type="ORF">GCM10007977_007700</name>
</gene>
<evidence type="ECO:0000256" key="4">
    <source>
        <dbReference type="SAM" id="MobiDB-lite"/>
    </source>
</evidence>
<reference evidence="6" key="1">
    <citation type="journal article" date="2014" name="Int. J. Syst. Evol. Microbiol.">
        <title>Complete genome sequence of Corynebacterium casei LMG S-19264T (=DSM 44701T), isolated from a smear-ripened cheese.</title>
        <authorList>
            <consortium name="US DOE Joint Genome Institute (JGI-PGF)"/>
            <person name="Walter F."/>
            <person name="Albersmeier A."/>
            <person name="Kalinowski J."/>
            <person name="Ruckert C."/>
        </authorList>
    </citation>
    <scope>NUCLEOTIDE SEQUENCE</scope>
    <source>
        <strain evidence="6">JCM 19831</strain>
    </source>
</reference>
<dbReference type="InterPro" id="IPR041698">
    <property type="entry name" value="Methyltransf_25"/>
</dbReference>
<feature type="domain" description="Methyltransferase" evidence="5">
    <location>
        <begin position="90"/>
        <end position="180"/>
    </location>
</feature>
<dbReference type="Gene3D" id="3.40.50.150">
    <property type="entry name" value="Vaccinia Virus protein VP39"/>
    <property type="match status" value="1"/>
</dbReference>
<proteinExistence type="predicted"/>
<name>A0A917T4E9_9ACTN</name>
<keyword evidence="3" id="KW-0949">S-adenosyl-L-methionine</keyword>
<evidence type="ECO:0000256" key="1">
    <source>
        <dbReference type="ARBA" id="ARBA00022603"/>
    </source>
</evidence>
<keyword evidence="2" id="KW-0808">Transferase</keyword>
<feature type="compositionally biased region" description="Gly residues" evidence="4">
    <location>
        <begin position="221"/>
        <end position="243"/>
    </location>
</feature>
<feature type="region of interest" description="Disordered" evidence="4">
    <location>
        <begin position="193"/>
        <end position="255"/>
    </location>
</feature>
<dbReference type="AlphaFoldDB" id="A0A917T4E9"/>
<reference evidence="6" key="2">
    <citation type="submission" date="2020-09" db="EMBL/GenBank/DDBJ databases">
        <authorList>
            <person name="Sun Q."/>
            <person name="Ohkuma M."/>
        </authorList>
    </citation>
    <scope>NUCLEOTIDE SEQUENCE</scope>
    <source>
        <strain evidence="6">JCM 19831</strain>
    </source>
</reference>
<dbReference type="InterPro" id="IPR029063">
    <property type="entry name" value="SAM-dependent_MTases_sf"/>
</dbReference>
<sequence>MDADEYIRGLAAQSLAWDDAVGWWDDLYVAAGAGLTAIPWDRGGPHRLLSAWAAERGLVPPSGSQPPAGEDSAPAAAPAEAASRGRAVVVGCGLGADAEFLAGLGWATTAFDVSPEAVRQAGARVPGSRVEYRVADLFALPEGFVGAFDLVLESMTVQALPRSLRERAIAAVRSLVAPGGTLLVIAFAAEPPDPAATDAERDRRPENGPAAGSEPAAEGGPSAGSGPGAEGEPGAGSGPGVGSEPGPPWPLTQGDVASFAAGGLVVRRIERLDLDGMARWRAEFVRAVS</sequence>
<evidence type="ECO:0000259" key="5">
    <source>
        <dbReference type="Pfam" id="PF13649"/>
    </source>
</evidence>